<dbReference type="EMBL" id="JAGGMR010000001">
    <property type="protein sequence ID" value="MBP2193369.1"/>
    <property type="molecule type" value="Genomic_DNA"/>
</dbReference>
<evidence type="ECO:0000313" key="8">
    <source>
        <dbReference type="Proteomes" id="UP001519325"/>
    </source>
</evidence>
<dbReference type="PANTHER" id="PTHR11699">
    <property type="entry name" value="ALDEHYDE DEHYDROGENASE-RELATED"/>
    <property type="match status" value="1"/>
</dbReference>
<evidence type="ECO:0000256" key="2">
    <source>
        <dbReference type="ARBA" id="ARBA00023002"/>
    </source>
</evidence>
<feature type="domain" description="Aldehyde dehydrogenase" evidence="6">
    <location>
        <begin position="21"/>
        <end position="471"/>
    </location>
</feature>
<reference evidence="7 8" key="1">
    <citation type="submission" date="2021-03" db="EMBL/GenBank/DDBJ databases">
        <title>Sequencing the genomes of 1000 actinobacteria strains.</title>
        <authorList>
            <person name="Klenk H.-P."/>
        </authorList>
    </citation>
    <scope>NUCLEOTIDE SEQUENCE [LARGE SCALE GENOMIC DNA]</scope>
    <source>
        <strain evidence="7 8">DSM 45516</strain>
    </source>
</reference>
<dbReference type="CDD" id="cd07099">
    <property type="entry name" value="ALDH_DDALDH"/>
    <property type="match status" value="1"/>
</dbReference>
<keyword evidence="8" id="KW-1185">Reference proteome</keyword>
<dbReference type="RefSeq" id="WP_209896636.1">
    <property type="nucleotide sequence ID" value="NZ_JAGGMR010000001.1"/>
</dbReference>
<dbReference type="InterPro" id="IPR015590">
    <property type="entry name" value="Aldehyde_DH_dom"/>
</dbReference>
<keyword evidence="2 3" id="KW-0560">Oxidoreductase</keyword>
<dbReference type="PROSITE" id="PS00687">
    <property type="entry name" value="ALDEHYDE_DEHYDR_GLU"/>
    <property type="match status" value="1"/>
</dbReference>
<dbReference type="PROSITE" id="PS00070">
    <property type="entry name" value="ALDEHYDE_DEHYDR_CYS"/>
    <property type="match status" value="1"/>
</dbReference>
<evidence type="ECO:0000256" key="5">
    <source>
        <dbReference type="RuleBase" id="RU003345"/>
    </source>
</evidence>
<accession>A0ABS4QNT1</accession>
<evidence type="ECO:0000313" key="7">
    <source>
        <dbReference type="EMBL" id="MBP2193369.1"/>
    </source>
</evidence>
<protein>
    <recommendedName>
        <fullName evidence="3">Aldehyde dehydrogenase</fullName>
    </recommendedName>
</protein>
<dbReference type="Proteomes" id="UP001519325">
    <property type="component" value="Unassembled WGS sequence"/>
</dbReference>
<feature type="active site" evidence="4">
    <location>
        <position position="251"/>
    </location>
</feature>
<dbReference type="InterPro" id="IPR016163">
    <property type="entry name" value="Ald_DH_C"/>
</dbReference>
<dbReference type="Gene3D" id="3.40.309.10">
    <property type="entry name" value="Aldehyde Dehydrogenase, Chain A, domain 2"/>
    <property type="match status" value="1"/>
</dbReference>
<dbReference type="InterPro" id="IPR016162">
    <property type="entry name" value="Ald_DH_N"/>
</dbReference>
<sequence>MTTPTGTEDIQEVTVTATALATFDSLDPATGDVVGTHPIFDAAQVNETVARAREAAQWWAQLSFDERAERLKKWRGVIARRMAQLAELSHAETGKPTGDAQLEIMMMLDHLSWAAGNARKVLGRKSITPSLLAADLGASVEYLPLGVIGVIGPWNFPVFTPMGSIAYALAAGNAVVFKPSEFTPGVGKWLVDAFAQVVPEHPVLQVVTGLGETGAALCRSGVDKVAFTGSTETGKKVMRACADTLTPVLIEAGGKDVLLVDADADLDAAAEAAVWGGLSNAGQACIGTERVYVHEQVYDAFLAKLVALAKPIRAGDDPAAQLGPMTMPSQPGVVARHIADALDKGARAVVGGPDAVGARLVQPTVLVDVPEDSIAMTEETFGPTLAVNKVRDMDEAVERANNSRYGLGSAVFAKRRGVELARRIRSGMTGVNLVYLFAALPELPFGGVGDSGFGRIHGPDGLKEFTYAKSIARRRLPALMALTTFARTPKVDKLLATLTVLRHG</sequence>
<proteinExistence type="inferred from homology"/>
<dbReference type="PIRSF" id="PIRSF036492">
    <property type="entry name" value="ALDH"/>
    <property type="match status" value="1"/>
</dbReference>
<dbReference type="InterPro" id="IPR029510">
    <property type="entry name" value="Ald_DH_CS_GLU"/>
</dbReference>
<comment type="similarity">
    <text evidence="1 3 5">Belongs to the aldehyde dehydrogenase family.</text>
</comment>
<gene>
    <name evidence="7" type="ORF">BJ987_006270</name>
</gene>
<dbReference type="InterPro" id="IPR012394">
    <property type="entry name" value="Aldehyde_DH_NAD(P)"/>
</dbReference>
<dbReference type="Gene3D" id="3.40.605.10">
    <property type="entry name" value="Aldehyde Dehydrogenase, Chain A, domain 1"/>
    <property type="match status" value="1"/>
</dbReference>
<evidence type="ECO:0000256" key="4">
    <source>
        <dbReference type="PROSITE-ProRule" id="PRU10007"/>
    </source>
</evidence>
<dbReference type="SUPFAM" id="SSF53720">
    <property type="entry name" value="ALDH-like"/>
    <property type="match status" value="1"/>
</dbReference>
<comment type="caution">
    <text evidence="7">The sequence shown here is derived from an EMBL/GenBank/DDBJ whole genome shotgun (WGS) entry which is preliminary data.</text>
</comment>
<organism evidence="7 8">
    <name type="scientific">Nocardia goodfellowii</name>
    <dbReference type="NCBI Taxonomy" id="882446"/>
    <lineage>
        <taxon>Bacteria</taxon>
        <taxon>Bacillati</taxon>
        <taxon>Actinomycetota</taxon>
        <taxon>Actinomycetes</taxon>
        <taxon>Mycobacteriales</taxon>
        <taxon>Nocardiaceae</taxon>
        <taxon>Nocardia</taxon>
    </lineage>
</organism>
<evidence type="ECO:0000256" key="1">
    <source>
        <dbReference type="ARBA" id="ARBA00009986"/>
    </source>
</evidence>
<dbReference type="InterPro" id="IPR016160">
    <property type="entry name" value="Ald_DH_CS_CYS"/>
</dbReference>
<evidence type="ECO:0000256" key="3">
    <source>
        <dbReference type="PIRNR" id="PIRNR036492"/>
    </source>
</evidence>
<name>A0ABS4QNT1_9NOCA</name>
<evidence type="ECO:0000259" key="6">
    <source>
        <dbReference type="Pfam" id="PF00171"/>
    </source>
</evidence>
<dbReference type="Pfam" id="PF00171">
    <property type="entry name" value="Aldedh"/>
    <property type="match status" value="1"/>
</dbReference>
<dbReference type="InterPro" id="IPR016161">
    <property type="entry name" value="Ald_DH/histidinol_DH"/>
</dbReference>